<comment type="caution">
    <text evidence="1">The sequence shown here is derived from an EMBL/GenBank/DDBJ whole genome shotgun (WGS) entry which is preliminary data.</text>
</comment>
<reference evidence="1 2" key="1">
    <citation type="submission" date="2016-01" db="EMBL/GenBank/DDBJ databases">
        <title>The draft genome sequence of Aquimarina sp. RZW4-3-2.</title>
        <authorList>
            <person name="Wang Y."/>
        </authorList>
    </citation>
    <scope>NUCLEOTIDE SEQUENCE [LARGE SCALE GENOMIC DNA]</scope>
    <source>
        <strain evidence="1 2">RZW4-3-2</strain>
    </source>
</reference>
<protein>
    <submittedName>
        <fullName evidence="1">Uncharacterized protein</fullName>
    </submittedName>
</protein>
<organism evidence="1 2">
    <name type="scientific">Aquimarina aggregata</name>
    <dbReference type="NCBI Taxonomy" id="1642818"/>
    <lineage>
        <taxon>Bacteria</taxon>
        <taxon>Pseudomonadati</taxon>
        <taxon>Bacteroidota</taxon>
        <taxon>Flavobacteriia</taxon>
        <taxon>Flavobacteriales</taxon>
        <taxon>Flavobacteriaceae</taxon>
        <taxon>Aquimarina</taxon>
    </lineage>
</organism>
<dbReference type="EMBL" id="LQRT01000035">
    <property type="protein sequence ID" value="KZS38984.1"/>
    <property type="molecule type" value="Genomic_DNA"/>
</dbReference>
<name>A0A162CLC9_9FLAO</name>
<sequence>MQSSIKKIKSILYSNLLLLVVLFFFSSTTFAQKEELWFGTYTDDNGKVCQGRYTILRNGRALSRIILAPYGKPTMEFTVLKNDTVQRFVEISWPNMPERIATLIQYANGYYAGNFEDGTKILPIVIKEFNFQDAQLQGNWFKPSAIEVQIIENTIELLKVTKRWNKNDNRVCESSDTYSLFCALYESSVIVDGEYRHLRPAVKFVREAIQEKYPKKYDHVLVDFNNAKEISLKELHDILELAKNNLIKAIK</sequence>
<dbReference type="AlphaFoldDB" id="A0A162CLC9"/>
<dbReference type="STRING" id="1642818.AWE51_10475"/>
<dbReference type="RefSeq" id="WP_066316518.1">
    <property type="nucleotide sequence ID" value="NZ_LQRT01000035.1"/>
</dbReference>
<dbReference type="Proteomes" id="UP000076715">
    <property type="component" value="Unassembled WGS sequence"/>
</dbReference>
<evidence type="ECO:0000313" key="1">
    <source>
        <dbReference type="EMBL" id="KZS38984.1"/>
    </source>
</evidence>
<keyword evidence="2" id="KW-1185">Reference proteome</keyword>
<evidence type="ECO:0000313" key="2">
    <source>
        <dbReference type="Proteomes" id="UP000076715"/>
    </source>
</evidence>
<proteinExistence type="predicted"/>
<dbReference type="OrthoDB" id="6064720at2"/>
<accession>A0A162CLC9</accession>
<gene>
    <name evidence="1" type="ORF">AWE51_10475</name>
</gene>